<evidence type="ECO:0000256" key="2">
    <source>
        <dbReference type="SAM" id="SignalP"/>
    </source>
</evidence>
<sequence length="260" mass="27800">MHLKMHLTRLFALIAFALLLGACSGSSEAARIVEADNISLRATLSYYQSLDPTMTAQASVWVEQIATLQADLNQAREQVTRLTVQMNTGAASAPMAPAPTTDPNSFATINTPAPVDFTLGVAGAPTPEGAMAAAPVAAAGAPMRSSSGLTIERVVTARGMNNADGCPVGETNAFSTSDKQVWVIAVVRNYRRGTTFSAQWRGNNLDDSYDWTINQNGSQICIHFYYEMSSLTPGNYTVTFSAREPNGETLQSLPLAFVVR</sequence>
<comment type="caution">
    <text evidence="3">The sequence shown here is derived from an EMBL/GenBank/DDBJ whole genome shotgun (WGS) entry which is preliminary data.</text>
</comment>
<organism evidence="3 4">
    <name type="scientific">Candidatus Thermofonsia Clade 1 bacterium</name>
    <dbReference type="NCBI Taxonomy" id="2364210"/>
    <lineage>
        <taxon>Bacteria</taxon>
        <taxon>Bacillati</taxon>
        <taxon>Chloroflexota</taxon>
        <taxon>Candidatus Thermofontia</taxon>
        <taxon>Candidatus Thermofonsia Clade 1</taxon>
    </lineage>
</organism>
<feature type="signal peptide" evidence="2">
    <location>
        <begin position="1"/>
        <end position="29"/>
    </location>
</feature>
<evidence type="ECO:0000313" key="4">
    <source>
        <dbReference type="Proteomes" id="UP000228921"/>
    </source>
</evidence>
<evidence type="ECO:0000313" key="3">
    <source>
        <dbReference type="EMBL" id="PJF31932.1"/>
    </source>
</evidence>
<feature type="chain" id="PRO_5014799205" evidence="2">
    <location>
        <begin position="30"/>
        <end position="260"/>
    </location>
</feature>
<dbReference type="PROSITE" id="PS51257">
    <property type="entry name" value="PROKAR_LIPOPROTEIN"/>
    <property type="match status" value="1"/>
</dbReference>
<keyword evidence="2" id="KW-0732">Signal</keyword>
<protein>
    <submittedName>
        <fullName evidence="3">Uncharacterized protein</fullName>
    </submittedName>
</protein>
<gene>
    <name evidence="3" type="ORF">CUN51_03045</name>
</gene>
<reference evidence="3 4" key="1">
    <citation type="submission" date="2017-11" db="EMBL/GenBank/DDBJ databases">
        <title>Evolution of Phototrophy in the Chloroflexi Phylum Driven by Horizontal Gene Transfer.</title>
        <authorList>
            <person name="Ward L.M."/>
            <person name="Hemp J."/>
            <person name="Shih P.M."/>
            <person name="Mcglynn S.E."/>
            <person name="Fischer W."/>
        </authorList>
    </citation>
    <scope>NUCLEOTIDE SEQUENCE [LARGE SCALE GENOMIC DNA]</scope>
    <source>
        <strain evidence="3">CP2_2F</strain>
    </source>
</reference>
<evidence type="ECO:0000256" key="1">
    <source>
        <dbReference type="SAM" id="Coils"/>
    </source>
</evidence>
<accession>A0A2M8P306</accession>
<feature type="coiled-coil region" evidence="1">
    <location>
        <begin position="58"/>
        <end position="85"/>
    </location>
</feature>
<proteinExistence type="predicted"/>
<keyword evidence="1" id="KW-0175">Coiled coil</keyword>
<dbReference type="EMBL" id="PGTK01000002">
    <property type="protein sequence ID" value="PJF31932.1"/>
    <property type="molecule type" value="Genomic_DNA"/>
</dbReference>
<dbReference type="AlphaFoldDB" id="A0A2M8P306"/>
<name>A0A2M8P306_9CHLR</name>
<dbReference type="Proteomes" id="UP000228921">
    <property type="component" value="Unassembled WGS sequence"/>
</dbReference>